<dbReference type="SMART" id="SM00710">
    <property type="entry name" value="PbH1"/>
    <property type="match status" value="6"/>
</dbReference>
<sequence>MKFYIVLAACVGGIAATPFPNAVNVNDLDERHPRKCQAKDRSCCQYLEYDYKDWHGYGPEYRHGRTITVKPGHKIQEAINSASRGDRIVVEAGPYAEQLTIDKDGIQLIGHDAILTPPETPVENICSGLSGDGNQTGICVTGSGVELAPFVTEHKAFLSVQRPVKNVLITGFQVKGFSGINIAVVGARNARVTKNTLTDGAMYGALTLGSIDTLIHENTVTSTTLSAIAVCMDNKSGVFITKNQVSNHFVGLCVQTRGAEVRRNTVSGSCFGIFVDPGIEDAKIIRNYVGPPNPICSLFGVNSGIIVDGAINTKVLDNVVEGQKLDGKGVGISVVDDPCTQQPLSLKCLALGRPAIASGNVVLRNTLKDNDLNLDVKTTGSNNLVACNRDV</sequence>
<gene>
    <name evidence="3" type="ORF">B0I35DRAFT_516665</name>
</gene>
<dbReference type="InterPro" id="IPR011050">
    <property type="entry name" value="Pectin_lyase_fold/virulence"/>
</dbReference>
<dbReference type="EMBL" id="JAGPNK010000021">
    <property type="protein sequence ID" value="KAH7304713.1"/>
    <property type="molecule type" value="Genomic_DNA"/>
</dbReference>
<feature type="signal peptide" evidence="1">
    <location>
        <begin position="1"/>
        <end position="16"/>
    </location>
</feature>
<evidence type="ECO:0000259" key="2">
    <source>
        <dbReference type="Pfam" id="PF13229"/>
    </source>
</evidence>
<keyword evidence="1" id="KW-0732">Signal</keyword>
<accession>A0A8K0WKI5</accession>
<dbReference type="OrthoDB" id="3488255at2759"/>
<comment type="caution">
    <text evidence="3">The sequence shown here is derived from an EMBL/GenBank/DDBJ whole genome shotgun (WGS) entry which is preliminary data.</text>
</comment>
<feature type="domain" description="Right handed beta helix" evidence="2">
    <location>
        <begin position="134"/>
        <end position="266"/>
    </location>
</feature>
<feature type="chain" id="PRO_5035476089" evidence="1">
    <location>
        <begin position="17"/>
        <end position="391"/>
    </location>
</feature>
<organism evidence="3 4">
    <name type="scientific">Stachybotrys elegans</name>
    <dbReference type="NCBI Taxonomy" id="80388"/>
    <lineage>
        <taxon>Eukaryota</taxon>
        <taxon>Fungi</taxon>
        <taxon>Dikarya</taxon>
        <taxon>Ascomycota</taxon>
        <taxon>Pezizomycotina</taxon>
        <taxon>Sordariomycetes</taxon>
        <taxon>Hypocreomycetidae</taxon>
        <taxon>Hypocreales</taxon>
        <taxon>Stachybotryaceae</taxon>
        <taxon>Stachybotrys</taxon>
    </lineage>
</organism>
<keyword evidence="4" id="KW-1185">Reference proteome</keyword>
<dbReference type="AlphaFoldDB" id="A0A8K0WKI5"/>
<evidence type="ECO:0000313" key="4">
    <source>
        <dbReference type="Proteomes" id="UP000813444"/>
    </source>
</evidence>
<dbReference type="Proteomes" id="UP000813444">
    <property type="component" value="Unassembled WGS sequence"/>
</dbReference>
<evidence type="ECO:0000256" key="1">
    <source>
        <dbReference type="SAM" id="SignalP"/>
    </source>
</evidence>
<dbReference type="Pfam" id="PF13229">
    <property type="entry name" value="Beta_helix"/>
    <property type="match status" value="1"/>
</dbReference>
<reference evidence="3" key="1">
    <citation type="journal article" date="2021" name="Nat. Commun.">
        <title>Genetic determinants of endophytism in the Arabidopsis root mycobiome.</title>
        <authorList>
            <person name="Mesny F."/>
            <person name="Miyauchi S."/>
            <person name="Thiergart T."/>
            <person name="Pickel B."/>
            <person name="Atanasova L."/>
            <person name="Karlsson M."/>
            <person name="Huettel B."/>
            <person name="Barry K.W."/>
            <person name="Haridas S."/>
            <person name="Chen C."/>
            <person name="Bauer D."/>
            <person name="Andreopoulos W."/>
            <person name="Pangilinan J."/>
            <person name="LaButti K."/>
            <person name="Riley R."/>
            <person name="Lipzen A."/>
            <person name="Clum A."/>
            <person name="Drula E."/>
            <person name="Henrissat B."/>
            <person name="Kohler A."/>
            <person name="Grigoriev I.V."/>
            <person name="Martin F.M."/>
            <person name="Hacquard S."/>
        </authorList>
    </citation>
    <scope>NUCLEOTIDE SEQUENCE</scope>
    <source>
        <strain evidence="3">MPI-CAGE-CH-0235</strain>
    </source>
</reference>
<keyword evidence="3" id="KW-0456">Lyase</keyword>
<dbReference type="GO" id="GO:0016829">
    <property type="term" value="F:lyase activity"/>
    <property type="evidence" value="ECO:0007669"/>
    <property type="project" value="UniProtKB-KW"/>
</dbReference>
<protein>
    <submittedName>
        <fullName evidence="3">Pectin lyase fold/virulence factor</fullName>
    </submittedName>
</protein>
<dbReference type="InterPro" id="IPR006626">
    <property type="entry name" value="PbH1"/>
</dbReference>
<name>A0A8K0WKI5_9HYPO</name>
<dbReference type="InterPro" id="IPR039448">
    <property type="entry name" value="Beta_helix"/>
</dbReference>
<dbReference type="InterPro" id="IPR012334">
    <property type="entry name" value="Pectin_lyas_fold"/>
</dbReference>
<dbReference type="SUPFAM" id="SSF51126">
    <property type="entry name" value="Pectin lyase-like"/>
    <property type="match status" value="1"/>
</dbReference>
<dbReference type="Gene3D" id="2.160.20.10">
    <property type="entry name" value="Single-stranded right-handed beta-helix, Pectin lyase-like"/>
    <property type="match status" value="1"/>
</dbReference>
<proteinExistence type="predicted"/>
<evidence type="ECO:0000313" key="3">
    <source>
        <dbReference type="EMBL" id="KAH7304713.1"/>
    </source>
</evidence>